<reference evidence="1 2" key="1">
    <citation type="submission" date="2023-04" db="EMBL/GenBank/DDBJ databases">
        <title>Tenacibaculum tangerinum sp. nov., isolated from sea tidal flat of South Korea.</title>
        <authorList>
            <person name="Lee S.H."/>
            <person name="Kim J.-J."/>
        </authorList>
    </citation>
    <scope>NUCLEOTIDE SEQUENCE [LARGE SCALE GENOMIC DNA]</scope>
    <source>
        <strain evidence="1 2">GRR-S3-23</strain>
    </source>
</reference>
<evidence type="ECO:0000313" key="2">
    <source>
        <dbReference type="Proteomes" id="UP001232001"/>
    </source>
</evidence>
<gene>
    <name evidence="1" type="ORF">P8625_03455</name>
</gene>
<evidence type="ECO:0000313" key="1">
    <source>
        <dbReference type="EMBL" id="WGH76235.1"/>
    </source>
</evidence>
<organism evidence="1 2">
    <name type="scientific">Tenacibaculum tangerinum</name>
    <dbReference type="NCBI Taxonomy" id="3038772"/>
    <lineage>
        <taxon>Bacteria</taxon>
        <taxon>Pseudomonadati</taxon>
        <taxon>Bacteroidota</taxon>
        <taxon>Flavobacteriia</taxon>
        <taxon>Flavobacteriales</taxon>
        <taxon>Flavobacteriaceae</taxon>
        <taxon>Tenacibaculum</taxon>
    </lineage>
</organism>
<keyword evidence="2" id="KW-1185">Reference proteome</keyword>
<dbReference type="Proteomes" id="UP001232001">
    <property type="component" value="Chromosome"/>
</dbReference>
<proteinExistence type="predicted"/>
<protein>
    <submittedName>
        <fullName evidence="1">Uncharacterized protein</fullName>
    </submittedName>
</protein>
<name>A0ABY8L8C0_9FLAO</name>
<dbReference type="EMBL" id="CP122539">
    <property type="protein sequence ID" value="WGH76235.1"/>
    <property type="molecule type" value="Genomic_DNA"/>
</dbReference>
<accession>A0ABY8L8C0</accession>
<sequence>MKLKFRKALMLLTICFTLYFSYSNYRINGTWVKSSEKRTEGVSIIDFSFFERSEYYPSSFGNNIIDQTTISFGKIIFLFNTDTLNYRNTISIKQIDGDSIVFDNFPYYETSTYKKIPDYLKQKRIVKLYDKLYKLKYRYKDSTYIDTVFFSRKYFLNKAKLKANDWRVSKYETFNINDFKIILFDLNSYAILREENNELFFYQLGRKKRELRKVNLQKIPLNNLKSEINKAIKDYEKQSPNKHPHQ</sequence>
<dbReference type="RefSeq" id="WP_279652104.1">
    <property type="nucleotide sequence ID" value="NZ_CP122539.1"/>
</dbReference>